<feature type="region of interest" description="Disordered" evidence="11">
    <location>
        <begin position="425"/>
        <end position="531"/>
    </location>
</feature>
<dbReference type="PANTHER" id="PTHR10782">
    <property type="entry name" value="ZINC FINGER MIZ DOMAIN-CONTAINING PROTEIN"/>
    <property type="match status" value="1"/>
</dbReference>
<dbReference type="GO" id="GO:0061665">
    <property type="term" value="F:SUMO ligase activity"/>
    <property type="evidence" value="ECO:0007669"/>
    <property type="project" value="TreeGrafter"/>
</dbReference>
<feature type="compositionally biased region" description="Polar residues" evidence="11">
    <location>
        <begin position="448"/>
        <end position="464"/>
    </location>
</feature>
<dbReference type="InterPro" id="IPR003034">
    <property type="entry name" value="SAP_dom"/>
</dbReference>
<evidence type="ECO:0000256" key="5">
    <source>
        <dbReference type="ARBA" id="ARBA00022723"/>
    </source>
</evidence>
<reference evidence="14" key="2">
    <citation type="submission" date="2023-06" db="EMBL/GenBank/DDBJ databases">
        <authorList>
            <consortium name="Lawrence Berkeley National Laboratory"/>
            <person name="Haridas S."/>
            <person name="Hensen N."/>
            <person name="Bonometti L."/>
            <person name="Westerberg I."/>
            <person name="Brannstrom I.O."/>
            <person name="Guillou S."/>
            <person name="Cros-Aarteil S."/>
            <person name="Calhoun S."/>
            <person name="Kuo A."/>
            <person name="Mondo S."/>
            <person name="Pangilinan J."/>
            <person name="Riley R."/>
            <person name="LaButti K."/>
            <person name="Andreopoulos B."/>
            <person name="Lipzen A."/>
            <person name="Chen C."/>
            <person name="Yanf M."/>
            <person name="Daum C."/>
            <person name="Ng V."/>
            <person name="Clum A."/>
            <person name="Steindorff A."/>
            <person name="Ohm R."/>
            <person name="Martin F."/>
            <person name="Silar P."/>
            <person name="Natvig D."/>
            <person name="Lalanne C."/>
            <person name="Gautier V."/>
            <person name="Ament-velasquez S.L."/>
            <person name="Kruys A."/>
            <person name="Hutchinson M.I."/>
            <person name="Powell A.J."/>
            <person name="Barry K."/>
            <person name="Miller A.N."/>
            <person name="Grigoriev I.V."/>
            <person name="Debuchy R."/>
            <person name="Gladieux P."/>
            <person name="Thoren M.H."/>
            <person name="Johannesson H."/>
        </authorList>
    </citation>
    <scope>NUCLEOTIDE SEQUENCE</scope>
    <source>
        <strain evidence="14">CBS 232.78</strain>
    </source>
</reference>
<dbReference type="Pfam" id="PF02037">
    <property type="entry name" value="SAP"/>
    <property type="match status" value="1"/>
</dbReference>
<dbReference type="PROSITE" id="PS51466">
    <property type="entry name" value="PINIT"/>
    <property type="match status" value="1"/>
</dbReference>
<dbReference type="GO" id="GO:0005634">
    <property type="term" value="C:nucleus"/>
    <property type="evidence" value="ECO:0007669"/>
    <property type="project" value="UniProtKB-SubCell"/>
</dbReference>
<evidence type="ECO:0000259" key="13">
    <source>
        <dbReference type="PROSITE" id="PS51466"/>
    </source>
</evidence>
<evidence type="ECO:0000256" key="4">
    <source>
        <dbReference type="ARBA" id="ARBA00022679"/>
    </source>
</evidence>
<dbReference type="Gene3D" id="2.60.120.780">
    <property type="entry name" value="PINIT domain"/>
    <property type="match status" value="1"/>
</dbReference>
<keyword evidence="9" id="KW-0539">Nucleus</keyword>
<evidence type="ECO:0000256" key="10">
    <source>
        <dbReference type="PROSITE-ProRule" id="PRU00452"/>
    </source>
</evidence>
<name>A0AAE0KED7_9PEZI</name>
<keyword evidence="6 10" id="KW-0863">Zinc-finger</keyword>
<evidence type="ECO:0000256" key="6">
    <source>
        <dbReference type="ARBA" id="ARBA00022771"/>
    </source>
</evidence>
<dbReference type="Pfam" id="PF14324">
    <property type="entry name" value="PINIT"/>
    <property type="match status" value="1"/>
</dbReference>
<dbReference type="InterPro" id="IPR031141">
    <property type="entry name" value="SIZ1/2_SP-RING"/>
</dbReference>
<sequence length="531" mass="57944">MALPAPTEDQIQVLIRTVQIPSIQKTALQTICAVNSLPKTGNKADLQKRIIALLETCQAQGDVQRLNEVRDSIYKSAPLQTQTTAMPPQQPGYSSPSAGWASSPSYGMNGSSLRGSTQVPAVSQPRSQPSAPRPQAYNSPTFFYKQSPFYNLLSRIGEVKLCDGKSSQPSTNGLLGCSSQKSVMAQHRNSIAIPIKAMEHHPVLQQCITDPSMRVMIFCSAGNSGTQDISFPHQSELKVNGGDIKANLRGLKNKPGSTRPVDITDSLRLKPVTYVNNVEFTYALTQKKFYLAVYVCKTTPVEDLVGMITKKIPKNSVITEITKKASDPDVIATAQNLSLKCPLSYMRLSMPCRATTCSHIQCFDATSYLQLQEQGPQWICPICNNPAPFETLAVDEYVREILVETSDSVEQVTIEPDGKWAVPGVRKEERKGSQETSFVDDDDLVVSEASNNNTYRTSTVTPSRGTGPASLLGTPSNTTNTSRDTQSVSRSGSKRPLPEVIDLTFSDDDDEPARPVKRANYGYGSFSGPTY</sequence>
<dbReference type="InterPro" id="IPR023321">
    <property type="entry name" value="PINIT"/>
</dbReference>
<keyword evidence="4" id="KW-0808">Transferase</keyword>
<keyword evidence="7" id="KW-0833">Ubl conjugation pathway</keyword>
<organism evidence="14 15">
    <name type="scientific">Podospora didyma</name>
    <dbReference type="NCBI Taxonomy" id="330526"/>
    <lineage>
        <taxon>Eukaryota</taxon>
        <taxon>Fungi</taxon>
        <taxon>Dikarya</taxon>
        <taxon>Ascomycota</taxon>
        <taxon>Pezizomycotina</taxon>
        <taxon>Sordariomycetes</taxon>
        <taxon>Sordariomycetidae</taxon>
        <taxon>Sordariales</taxon>
        <taxon>Podosporaceae</taxon>
        <taxon>Podospora</taxon>
    </lineage>
</organism>
<evidence type="ECO:0000313" key="14">
    <source>
        <dbReference type="EMBL" id="KAK3374974.1"/>
    </source>
</evidence>
<dbReference type="Pfam" id="PF02891">
    <property type="entry name" value="zf-MIZ"/>
    <property type="match status" value="1"/>
</dbReference>
<dbReference type="InterPro" id="IPR013083">
    <property type="entry name" value="Znf_RING/FYVE/PHD"/>
</dbReference>
<keyword evidence="15" id="KW-1185">Reference proteome</keyword>
<protein>
    <submittedName>
        <fullName evidence="14">PINIT domain-containing protein</fullName>
    </submittedName>
</protein>
<evidence type="ECO:0000256" key="3">
    <source>
        <dbReference type="ARBA" id="ARBA00005383"/>
    </source>
</evidence>
<evidence type="ECO:0000256" key="7">
    <source>
        <dbReference type="ARBA" id="ARBA00022786"/>
    </source>
</evidence>
<dbReference type="GO" id="GO:0008270">
    <property type="term" value="F:zinc ion binding"/>
    <property type="evidence" value="ECO:0007669"/>
    <property type="project" value="UniProtKB-KW"/>
</dbReference>
<feature type="region of interest" description="Disordered" evidence="11">
    <location>
        <begin position="78"/>
        <end position="138"/>
    </location>
</feature>
<feature type="compositionally biased region" description="Polar residues" evidence="11">
    <location>
        <begin position="473"/>
        <end position="491"/>
    </location>
</feature>
<reference evidence="14" key="1">
    <citation type="journal article" date="2023" name="Mol. Phylogenet. Evol.">
        <title>Genome-scale phylogeny and comparative genomics of the fungal order Sordariales.</title>
        <authorList>
            <person name="Hensen N."/>
            <person name="Bonometti L."/>
            <person name="Westerberg I."/>
            <person name="Brannstrom I.O."/>
            <person name="Guillou S."/>
            <person name="Cros-Aarteil S."/>
            <person name="Calhoun S."/>
            <person name="Haridas S."/>
            <person name="Kuo A."/>
            <person name="Mondo S."/>
            <person name="Pangilinan J."/>
            <person name="Riley R."/>
            <person name="LaButti K."/>
            <person name="Andreopoulos B."/>
            <person name="Lipzen A."/>
            <person name="Chen C."/>
            <person name="Yan M."/>
            <person name="Daum C."/>
            <person name="Ng V."/>
            <person name="Clum A."/>
            <person name="Steindorff A."/>
            <person name="Ohm R.A."/>
            <person name="Martin F."/>
            <person name="Silar P."/>
            <person name="Natvig D.O."/>
            <person name="Lalanne C."/>
            <person name="Gautier V."/>
            <person name="Ament-Velasquez S.L."/>
            <person name="Kruys A."/>
            <person name="Hutchinson M.I."/>
            <person name="Powell A.J."/>
            <person name="Barry K."/>
            <person name="Miller A.N."/>
            <person name="Grigoriev I.V."/>
            <person name="Debuchy R."/>
            <person name="Gladieux P."/>
            <person name="Hiltunen Thoren M."/>
            <person name="Johannesson H."/>
        </authorList>
    </citation>
    <scope>NUCLEOTIDE SEQUENCE</scope>
    <source>
        <strain evidence="14">CBS 232.78</strain>
    </source>
</reference>
<dbReference type="EMBL" id="JAULSW010000007">
    <property type="protein sequence ID" value="KAK3374974.1"/>
    <property type="molecule type" value="Genomic_DNA"/>
</dbReference>
<dbReference type="SUPFAM" id="SSF68906">
    <property type="entry name" value="SAP domain"/>
    <property type="match status" value="1"/>
</dbReference>
<evidence type="ECO:0000313" key="15">
    <source>
        <dbReference type="Proteomes" id="UP001285441"/>
    </source>
</evidence>
<evidence type="ECO:0000256" key="8">
    <source>
        <dbReference type="ARBA" id="ARBA00022833"/>
    </source>
</evidence>
<dbReference type="InterPro" id="IPR004181">
    <property type="entry name" value="Znf_MIZ"/>
</dbReference>
<evidence type="ECO:0000256" key="11">
    <source>
        <dbReference type="SAM" id="MobiDB-lite"/>
    </source>
</evidence>
<dbReference type="AlphaFoldDB" id="A0AAE0KED7"/>
<dbReference type="PROSITE" id="PS51044">
    <property type="entry name" value="ZF_SP_RING"/>
    <property type="match status" value="1"/>
</dbReference>
<proteinExistence type="inferred from homology"/>
<comment type="pathway">
    <text evidence="2">Protein modification; protein sumoylation.</text>
</comment>
<comment type="similarity">
    <text evidence="3">Belongs to the PIAS family.</text>
</comment>
<evidence type="ECO:0000256" key="2">
    <source>
        <dbReference type="ARBA" id="ARBA00004718"/>
    </source>
</evidence>
<dbReference type="InterPro" id="IPR036361">
    <property type="entry name" value="SAP_dom_sf"/>
</dbReference>
<evidence type="ECO:0000256" key="9">
    <source>
        <dbReference type="ARBA" id="ARBA00023242"/>
    </source>
</evidence>
<dbReference type="CDD" id="cd16792">
    <property type="entry name" value="SP-RING_Siz-like"/>
    <property type="match status" value="1"/>
</dbReference>
<dbReference type="InterPro" id="IPR038654">
    <property type="entry name" value="PINIT_sf"/>
</dbReference>
<comment type="subcellular location">
    <subcellularLocation>
        <location evidence="1">Nucleus</location>
    </subcellularLocation>
</comment>
<dbReference type="Gene3D" id="3.30.40.10">
    <property type="entry name" value="Zinc/RING finger domain, C3HC4 (zinc finger)"/>
    <property type="match status" value="1"/>
</dbReference>
<comment type="caution">
    <text evidence="14">The sequence shown here is derived from an EMBL/GenBank/DDBJ whole genome shotgun (WGS) entry which is preliminary data.</text>
</comment>
<keyword evidence="8" id="KW-0862">Zinc</keyword>
<dbReference type="PANTHER" id="PTHR10782:SF4">
    <property type="entry name" value="TONALLI, ISOFORM E"/>
    <property type="match status" value="1"/>
</dbReference>
<gene>
    <name evidence="14" type="ORF">B0H63DRAFT_481452</name>
</gene>
<feature type="compositionally biased region" description="Low complexity" evidence="11">
    <location>
        <begin position="78"/>
        <end position="107"/>
    </location>
</feature>
<accession>A0AAE0KED7</accession>
<keyword evidence="5" id="KW-0479">Metal-binding</keyword>
<dbReference type="GO" id="GO:0016925">
    <property type="term" value="P:protein sumoylation"/>
    <property type="evidence" value="ECO:0007669"/>
    <property type="project" value="TreeGrafter"/>
</dbReference>
<dbReference type="Proteomes" id="UP001285441">
    <property type="component" value="Unassembled WGS sequence"/>
</dbReference>
<evidence type="ECO:0000256" key="1">
    <source>
        <dbReference type="ARBA" id="ARBA00004123"/>
    </source>
</evidence>
<dbReference type="GO" id="GO:0000785">
    <property type="term" value="C:chromatin"/>
    <property type="evidence" value="ECO:0007669"/>
    <property type="project" value="TreeGrafter"/>
</dbReference>
<evidence type="ECO:0000259" key="12">
    <source>
        <dbReference type="PROSITE" id="PS51044"/>
    </source>
</evidence>
<feature type="compositionally biased region" description="Low complexity" evidence="11">
    <location>
        <begin position="118"/>
        <end position="136"/>
    </location>
</feature>
<feature type="compositionally biased region" description="Polar residues" evidence="11">
    <location>
        <begin position="108"/>
        <end position="117"/>
    </location>
</feature>
<feature type="domain" description="SP-RING-type" evidence="12">
    <location>
        <begin position="326"/>
        <end position="411"/>
    </location>
</feature>
<feature type="domain" description="PINIT" evidence="13">
    <location>
        <begin position="127"/>
        <end position="299"/>
    </location>
</feature>